<feature type="compositionally biased region" description="Polar residues" evidence="1">
    <location>
        <begin position="104"/>
        <end position="113"/>
    </location>
</feature>
<dbReference type="SUPFAM" id="SSF52799">
    <property type="entry name" value="(Phosphotyrosine protein) phosphatases II"/>
    <property type="match status" value="1"/>
</dbReference>
<dbReference type="PROSITE" id="PS50055">
    <property type="entry name" value="TYR_PHOSPHATASE_PTP"/>
    <property type="match status" value="1"/>
</dbReference>
<dbReference type="SMART" id="SM00194">
    <property type="entry name" value="PTPc"/>
    <property type="match status" value="1"/>
</dbReference>
<dbReference type="EMBL" id="CMVM020000284">
    <property type="status" value="NOT_ANNOTATED_CDS"/>
    <property type="molecule type" value="Genomic_DNA"/>
</dbReference>
<dbReference type="Gene3D" id="3.90.190.10">
    <property type="entry name" value="Protein tyrosine phosphatase superfamily"/>
    <property type="match status" value="1"/>
</dbReference>
<dbReference type="InterPro" id="IPR000387">
    <property type="entry name" value="Tyr_Pase_dom"/>
</dbReference>
<feature type="compositionally biased region" description="Basic and acidic residues" evidence="1">
    <location>
        <begin position="40"/>
        <end position="81"/>
    </location>
</feature>
<evidence type="ECO:0000313" key="5">
    <source>
        <dbReference type="Proteomes" id="UP000024404"/>
    </source>
</evidence>
<feature type="compositionally biased region" description="Basic and acidic residues" evidence="1">
    <location>
        <begin position="88"/>
        <end position="98"/>
    </location>
</feature>
<dbReference type="Proteomes" id="UP000024404">
    <property type="component" value="Unassembled WGS sequence"/>
</dbReference>
<evidence type="ECO:0000259" key="3">
    <source>
        <dbReference type="PROSITE" id="PS50056"/>
    </source>
</evidence>
<dbReference type="Pfam" id="PF00102">
    <property type="entry name" value="Y_phosphatase"/>
    <property type="match status" value="1"/>
</dbReference>
<evidence type="ECO:0000256" key="1">
    <source>
        <dbReference type="SAM" id="MobiDB-lite"/>
    </source>
</evidence>
<dbReference type="PROSITE" id="PS50056">
    <property type="entry name" value="TYR_PHOSPHATASE_2"/>
    <property type="match status" value="1"/>
</dbReference>
<evidence type="ECO:0000259" key="2">
    <source>
        <dbReference type="PROSITE" id="PS50055"/>
    </source>
</evidence>
<dbReference type="PANTHER" id="PTHR19134">
    <property type="entry name" value="RECEPTOR-TYPE TYROSINE-PROTEIN PHOSPHATASE"/>
    <property type="match status" value="1"/>
</dbReference>
<dbReference type="GO" id="GO:0004725">
    <property type="term" value="F:protein tyrosine phosphatase activity"/>
    <property type="evidence" value="ECO:0007669"/>
    <property type="project" value="InterPro"/>
</dbReference>
<feature type="compositionally biased region" description="Low complexity" evidence="1">
    <location>
        <begin position="22"/>
        <end position="33"/>
    </location>
</feature>
<dbReference type="AlphaFoldDB" id="A0A8R1U3W8"/>
<sequence>MKKNKRSGSSVTKEMNLEKMNEILSSEEPSSLEKTTTYLSKEKIGKDSNERTAGKSSEKVEERTARKAMKTIKEKRLDSKESSSFSGSKEKSESKESVKCAISSKKSGSTESLRGTIKWDKKKKHTAGEVFETKTMKRKPRPYFYDRIRNAIPKSLKEEKMMVPIKKRIPRPFCYDESLDGVTKSLINSMELEDDETKPIMTSNFKYPFVQPSSHTQKVFKDKRTKAKEEFVENQVEESETDEVQEMEKMPKFNLLRDESSVFDWRDRSTANYVLSAQKLVKGENIMDFTCNYIFSKKSLEGVMKLEHKFLWKQQRHISDFRRSEAADEGKNQSPTVVNFNEGAVRLLPTMTNDSQYIHASRLNTPYGNFIITQGPTKQSLIDFFRMLWQCHVLLVVCLEPFNDRKTCYPYFSSKRQKVVQARGRISIETLEVMETSVADLLVYEAVLTNMEIRNGSNRRCIHIMRYDKWTHEKTISPVLLVKMITVMEAMNEKERKPIVVHGSQGIRRTAIFVITSLLIRQVRPSGLPFLSQTRIANTHRMSVLKAAVAVCRRRYGVLRLLADYRLILQSALCYAKECDLIRNEKTFMDAINILERKDRYV</sequence>
<protein>
    <recommendedName>
        <fullName evidence="6">Tyrosine-protein phosphatase domain-containing protein</fullName>
    </recommendedName>
</protein>
<dbReference type="PANTHER" id="PTHR19134:SF449">
    <property type="entry name" value="TYROSINE-PROTEIN PHOSPHATASE 1"/>
    <property type="match status" value="1"/>
</dbReference>
<dbReference type="InterPro" id="IPR000242">
    <property type="entry name" value="PTP_cat"/>
</dbReference>
<feature type="region of interest" description="Disordered" evidence="1">
    <location>
        <begin position="1"/>
        <end position="120"/>
    </location>
</feature>
<dbReference type="CDD" id="cd00047">
    <property type="entry name" value="PTPc"/>
    <property type="match status" value="1"/>
</dbReference>
<evidence type="ECO:0008006" key="6">
    <source>
        <dbReference type="Google" id="ProtNLM"/>
    </source>
</evidence>
<organism evidence="4 5">
    <name type="scientific">Onchocerca volvulus</name>
    <dbReference type="NCBI Taxonomy" id="6282"/>
    <lineage>
        <taxon>Eukaryota</taxon>
        <taxon>Metazoa</taxon>
        <taxon>Ecdysozoa</taxon>
        <taxon>Nematoda</taxon>
        <taxon>Chromadorea</taxon>
        <taxon>Rhabditida</taxon>
        <taxon>Spirurina</taxon>
        <taxon>Spiruromorpha</taxon>
        <taxon>Filarioidea</taxon>
        <taxon>Onchocercidae</taxon>
        <taxon>Onchocerca</taxon>
    </lineage>
</organism>
<evidence type="ECO:0000313" key="4">
    <source>
        <dbReference type="EnsemblMetazoa" id="OVOC9631.1"/>
    </source>
</evidence>
<reference evidence="4" key="2">
    <citation type="submission" date="2022-06" db="UniProtKB">
        <authorList>
            <consortium name="EnsemblMetazoa"/>
        </authorList>
    </citation>
    <scope>IDENTIFICATION</scope>
</reference>
<dbReference type="SMART" id="SM00404">
    <property type="entry name" value="PTPc_motif"/>
    <property type="match status" value="1"/>
</dbReference>
<dbReference type="InterPro" id="IPR050348">
    <property type="entry name" value="Protein-Tyr_Phosphatase"/>
</dbReference>
<dbReference type="EnsemblMetazoa" id="OVOC9631.1">
    <property type="protein sequence ID" value="OVOC9631.1"/>
    <property type="gene ID" value="WBGene00246440"/>
</dbReference>
<dbReference type="InterPro" id="IPR029021">
    <property type="entry name" value="Prot-tyrosine_phosphatase-like"/>
</dbReference>
<dbReference type="InterPro" id="IPR003595">
    <property type="entry name" value="Tyr_Pase_cat"/>
</dbReference>
<feature type="domain" description="Tyrosine-protein phosphatase" evidence="2">
    <location>
        <begin position="328"/>
        <end position="575"/>
    </location>
</feature>
<name>A0A8R1U3W8_ONCVO</name>
<keyword evidence="5" id="KW-1185">Reference proteome</keyword>
<dbReference type="PRINTS" id="PR00700">
    <property type="entry name" value="PRTYPHPHTASE"/>
</dbReference>
<accession>A0A8R1U3W8</accession>
<reference evidence="5" key="1">
    <citation type="submission" date="2013-10" db="EMBL/GenBank/DDBJ databases">
        <title>Genome sequencing of Onchocerca volvulus.</title>
        <authorList>
            <person name="Cotton J."/>
            <person name="Tsai J."/>
            <person name="Stanley E."/>
            <person name="Tracey A."/>
            <person name="Holroyd N."/>
            <person name="Lustigman S."/>
            <person name="Berriman M."/>
        </authorList>
    </citation>
    <scope>NUCLEOTIDE SEQUENCE</scope>
</reference>
<feature type="domain" description="Tyrosine specific protein phosphatases" evidence="3">
    <location>
        <begin position="482"/>
        <end position="566"/>
    </location>
</feature>
<dbReference type="OMA" id="CIHIMRY"/>
<proteinExistence type="predicted"/>